<evidence type="ECO:0000313" key="6">
    <source>
        <dbReference type="Proteomes" id="UP000653454"/>
    </source>
</evidence>
<accession>A0A8S4F8I7</accession>
<dbReference type="InterPro" id="IPR011666">
    <property type="entry name" value="DUF1604"/>
</dbReference>
<feature type="coiled-coil region" evidence="2">
    <location>
        <begin position="689"/>
        <end position="716"/>
    </location>
</feature>
<proteinExistence type="inferred from homology"/>
<dbReference type="Pfam" id="PF07713">
    <property type="entry name" value="DUF1604"/>
    <property type="match status" value="1"/>
</dbReference>
<feature type="compositionally biased region" description="Basic and acidic residues" evidence="3">
    <location>
        <begin position="857"/>
        <end position="874"/>
    </location>
</feature>
<feature type="compositionally biased region" description="Basic and acidic residues" evidence="3">
    <location>
        <begin position="833"/>
        <end position="843"/>
    </location>
</feature>
<feature type="compositionally biased region" description="Polar residues" evidence="3">
    <location>
        <begin position="798"/>
        <end position="809"/>
    </location>
</feature>
<dbReference type="Proteomes" id="UP000653454">
    <property type="component" value="Unassembled WGS sequence"/>
</dbReference>
<feature type="compositionally biased region" description="Pro residues" evidence="3">
    <location>
        <begin position="362"/>
        <end position="372"/>
    </location>
</feature>
<organism evidence="5 6">
    <name type="scientific">Plutella xylostella</name>
    <name type="common">Diamondback moth</name>
    <name type="synonym">Plutella maculipennis</name>
    <dbReference type="NCBI Taxonomy" id="51655"/>
    <lineage>
        <taxon>Eukaryota</taxon>
        <taxon>Metazoa</taxon>
        <taxon>Ecdysozoa</taxon>
        <taxon>Arthropoda</taxon>
        <taxon>Hexapoda</taxon>
        <taxon>Insecta</taxon>
        <taxon>Pterygota</taxon>
        <taxon>Neoptera</taxon>
        <taxon>Endopterygota</taxon>
        <taxon>Lepidoptera</taxon>
        <taxon>Glossata</taxon>
        <taxon>Ditrysia</taxon>
        <taxon>Yponomeutoidea</taxon>
        <taxon>Plutellidae</taxon>
        <taxon>Plutella</taxon>
    </lineage>
</organism>
<dbReference type="PROSITE" id="PS50174">
    <property type="entry name" value="G_PATCH"/>
    <property type="match status" value="1"/>
</dbReference>
<feature type="region of interest" description="Disordered" evidence="3">
    <location>
        <begin position="736"/>
        <end position="932"/>
    </location>
</feature>
<comment type="caution">
    <text evidence="5">The sequence shown here is derived from an EMBL/GenBank/DDBJ whole genome shotgun (WGS) entry which is preliminary data.</text>
</comment>
<feature type="compositionally biased region" description="Pro residues" evidence="3">
    <location>
        <begin position="333"/>
        <end position="344"/>
    </location>
</feature>
<evidence type="ECO:0000313" key="5">
    <source>
        <dbReference type="EMBL" id="CAG9124668.1"/>
    </source>
</evidence>
<dbReference type="GO" id="GO:0005634">
    <property type="term" value="C:nucleus"/>
    <property type="evidence" value="ECO:0007669"/>
    <property type="project" value="TreeGrafter"/>
</dbReference>
<sequence length="932" mass="104398">MSDSDDDDNIIRFGTPLEPIDEDEIPSKRKFQKESSDQFALDGEGRRRFHGAFTGGFSAGFGNSVATPEGFTPATFKSTRSEKAQKSNQRPEDFMDEEDRGEFGIAPRLVQTNSDFSGQKRRRQTRYHDGPIPGEPVLEQLIRTVHETAAVRLLKAMGWKPGQGAGVRVSKKEKKDERQRKKVYGCYMPEELRQKDPQPEPQQSDSSDSEFEYDSLFAPDDYEPYLLRTKSDRFGLGYQALSRHNVLGSLVGEYGGAGSTSHLQMSDKGKKVSIRGQAFGVGALEEDDEDIYATEDMSHYDFSLGGPKVDEKAKRKGKPSSGVLPGFARASRPQPPPPARPAPALPRDYTPACVTTRFQSTDPPPPARPAPALPRDYTPACVSSRFQSTDVVPRDQGLGRHELSAAARGSLLGEAPVPKPVEELPGRNEPAAPPKDPIAELLGRNVNFVSTSESSEKKELDFIPISGGTSDKVPKVFKPFASNPEKQSRYEKYLADKSSVLERDSGMDRMAAWERDRERLEFQQAAKLYKPLTGFMNDRFTHASQPDEQPTNPLAAVARSNSNRGLATQEQIDAAAKGLFGVMTRRKSEWRPEPLVCKRFNVPHPSHVASVEPQMDEKSKVSYSIFNYLETSVHDKASFAKEQSTFSGTNSQAEEITKEAPKVTPANSRWDKPSTETPKPVPETSNKRMTVAELFMKEAEKELQNTQNKDTVAVDETINKFDKMELYKSIFLSDSEDDEAREETNKSDGKEVDFRDTPKNIERNTSPPRGIFANIDFDELNSWTKTPTPEVSKKETDVTPSTIKNNNMAATKEQIHNDFGESSLYGPKIPENLQKRLEGKLESTEIEANSFKPSFRSKNERLEGKLNSTDRETNSFKPSFRSKSERDNTIQLDSSSSSDSWVEEKEVKSKKVKKKKSKKHKHKKSKHKKKNK</sequence>
<gene>
    <name evidence="5" type="ORF">PLXY2_LOCUS8159</name>
</gene>
<name>A0A8S4F8I7_PLUXY</name>
<protein>
    <submittedName>
        <fullName evidence="5">(diamondback moth) hypothetical protein</fullName>
    </submittedName>
</protein>
<comment type="similarity">
    <text evidence="1">Belongs to the GPATCH1 family.</text>
</comment>
<evidence type="ECO:0000259" key="4">
    <source>
        <dbReference type="PROSITE" id="PS50174"/>
    </source>
</evidence>
<feature type="compositionally biased region" description="Basic and acidic residues" evidence="3">
    <location>
        <begin position="742"/>
        <end position="762"/>
    </location>
</feature>
<evidence type="ECO:0000256" key="3">
    <source>
        <dbReference type="SAM" id="MobiDB-lite"/>
    </source>
</evidence>
<keyword evidence="2" id="KW-0175">Coiled coil</keyword>
<dbReference type="EMBL" id="CAJHNJ030000030">
    <property type="protein sequence ID" value="CAG9124668.1"/>
    <property type="molecule type" value="Genomic_DNA"/>
</dbReference>
<feature type="region of interest" description="Disordered" evidence="3">
    <location>
        <begin position="644"/>
        <end position="686"/>
    </location>
</feature>
<feature type="compositionally biased region" description="Polar residues" evidence="3">
    <location>
        <begin position="644"/>
        <end position="654"/>
    </location>
</feature>
<feature type="region of interest" description="Disordered" evidence="3">
    <location>
        <begin position="162"/>
        <end position="213"/>
    </location>
</feature>
<evidence type="ECO:0000256" key="1">
    <source>
        <dbReference type="ARBA" id="ARBA00008600"/>
    </source>
</evidence>
<dbReference type="Pfam" id="PF26093">
    <property type="entry name" value="HTH_TGH"/>
    <property type="match status" value="1"/>
</dbReference>
<evidence type="ECO:0000256" key="2">
    <source>
        <dbReference type="SAM" id="Coils"/>
    </source>
</evidence>
<dbReference type="AlphaFoldDB" id="A0A8S4F8I7"/>
<dbReference type="GO" id="GO:0006397">
    <property type="term" value="P:mRNA processing"/>
    <property type="evidence" value="ECO:0007669"/>
    <property type="project" value="InterPro"/>
</dbReference>
<feature type="domain" description="G-patch" evidence="4">
    <location>
        <begin position="146"/>
        <end position="166"/>
    </location>
</feature>
<dbReference type="PANTHER" id="PTHR13384">
    <property type="entry name" value="G PATCH DOMAIN-CONTAINING PROTEIN 1"/>
    <property type="match status" value="1"/>
</dbReference>
<feature type="region of interest" description="Disordered" evidence="3">
    <location>
        <begin position="299"/>
        <end position="378"/>
    </location>
</feature>
<reference evidence="5" key="1">
    <citation type="submission" date="2020-11" db="EMBL/GenBank/DDBJ databases">
        <authorList>
            <person name="Whiteford S."/>
        </authorList>
    </citation>
    <scope>NUCLEOTIDE SEQUENCE</scope>
</reference>
<feature type="compositionally biased region" description="Basic residues" evidence="3">
    <location>
        <begin position="910"/>
        <end position="932"/>
    </location>
</feature>
<dbReference type="InterPro" id="IPR000467">
    <property type="entry name" value="G_patch_dom"/>
</dbReference>
<dbReference type="PANTHER" id="PTHR13384:SF19">
    <property type="entry name" value="G PATCH DOMAIN-CONTAINING PROTEIN 1"/>
    <property type="match status" value="1"/>
</dbReference>
<feature type="compositionally biased region" description="Basic and acidic residues" evidence="3">
    <location>
        <begin position="79"/>
        <end position="93"/>
    </location>
</feature>
<dbReference type="GO" id="GO:0003723">
    <property type="term" value="F:RNA binding"/>
    <property type="evidence" value="ECO:0007669"/>
    <property type="project" value="TreeGrafter"/>
</dbReference>
<keyword evidence="6" id="KW-1185">Reference proteome</keyword>
<feature type="region of interest" description="Disordered" evidence="3">
    <location>
        <begin position="1"/>
        <end position="135"/>
    </location>
</feature>